<dbReference type="SUPFAM" id="SSF54211">
    <property type="entry name" value="Ribosomal protein S5 domain 2-like"/>
    <property type="match status" value="1"/>
</dbReference>
<feature type="domain" description="GHMP kinase N-terminal" evidence="7">
    <location>
        <begin position="85"/>
        <end position="177"/>
    </location>
</feature>
<comment type="caution">
    <text evidence="9">The sequence shown here is derived from an EMBL/GenBank/DDBJ whole genome shotgun (WGS) entry which is preliminary data.</text>
</comment>
<evidence type="ECO:0000256" key="2">
    <source>
        <dbReference type="ARBA" id="ARBA00012958"/>
    </source>
</evidence>
<dbReference type="InterPro" id="IPR020568">
    <property type="entry name" value="Ribosomal_Su5_D2-typ_SF"/>
</dbReference>
<evidence type="ECO:0000256" key="4">
    <source>
        <dbReference type="ARBA" id="ARBA00022741"/>
    </source>
</evidence>
<dbReference type="RefSeq" id="WP_263062144.1">
    <property type="nucleotide sequence ID" value="NZ_JAOUSE010000050.1"/>
</dbReference>
<keyword evidence="4" id="KW-0547">Nucleotide-binding</keyword>
<dbReference type="InterPro" id="IPR036554">
    <property type="entry name" value="GHMP_kinase_C_sf"/>
</dbReference>
<name>A0ABT2WI49_9BACI</name>
<evidence type="ECO:0000256" key="3">
    <source>
        <dbReference type="ARBA" id="ARBA00022679"/>
    </source>
</evidence>
<reference evidence="9 10" key="1">
    <citation type="submission" date="2022-10" db="EMBL/GenBank/DDBJ databases">
        <title>Description of Fervidibacillus gen. nov. in the family Fervidibacillaceae fam. nov. with two species, Fervidibacillus albus sp. nov., and Fervidibacillus halotolerans sp. nov., isolated from tidal flat sediments.</title>
        <authorList>
            <person name="Kwon K.K."/>
            <person name="Yang S.-H."/>
        </authorList>
    </citation>
    <scope>NUCLEOTIDE SEQUENCE [LARGE SCALE GENOMIC DNA]</scope>
    <source>
        <strain evidence="9 10">DSM 23332</strain>
    </source>
</reference>
<dbReference type="InterPro" id="IPR006204">
    <property type="entry name" value="GHMP_kinase_N_dom"/>
</dbReference>
<comment type="pathway">
    <text evidence="1">Isoprenoid biosynthesis; isopentenyl diphosphate biosynthesis via mevalonate pathway; isopentenyl diphosphate from (R)-mevalonate: step 2/3.</text>
</comment>
<keyword evidence="5 9" id="KW-0418">Kinase</keyword>
<dbReference type="EMBL" id="JAOUSE010000050">
    <property type="protein sequence ID" value="MCU9595374.1"/>
    <property type="molecule type" value="Genomic_DNA"/>
</dbReference>
<dbReference type="NCBIfam" id="TIGR01220">
    <property type="entry name" value="Pmev_kin_Gr_pos"/>
    <property type="match status" value="1"/>
</dbReference>
<dbReference type="PANTHER" id="PTHR31814:SF2">
    <property type="entry name" value="PHOSPHOMEVALONATE KINASE"/>
    <property type="match status" value="1"/>
</dbReference>
<dbReference type="PRINTS" id="PR00959">
    <property type="entry name" value="MEVGALKINASE"/>
</dbReference>
<dbReference type="Gene3D" id="3.30.230.10">
    <property type="match status" value="1"/>
</dbReference>
<dbReference type="Gene3D" id="3.30.70.890">
    <property type="entry name" value="GHMP kinase, C-terminal domain"/>
    <property type="match status" value="1"/>
</dbReference>
<dbReference type="GO" id="GO:0004631">
    <property type="term" value="F:phosphomevalonate kinase activity"/>
    <property type="evidence" value="ECO:0007669"/>
    <property type="project" value="UniProtKB-EC"/>
</dbReference>
<dbReference type="SUPFAM" id="SSF55060">
    <property type="entry name" value="GHMP Kinase, C-terminal domain"/>
    <property type="match status" value="1"/>
</dbReference>
<evidence type="ECO:0000256" key="5">
    <source>
        <dbReference type="ARBA" id="ARBA00022777"/>
    </source>
</evidence>
<protein>
    <recommendedName>
        <fullName evidence="2">phosphomevalonate kinase</fullName>
        <ecNumber evidence="2">2.7.4.2</ecNumber>
    </recommendedName>
</protein>
<evidence type="ECO:0000256" key="6">
    <source>
        <dbReference type="ARBA" id="ARBA00022840"/>
    </source>
</evidence>
<dbReference type="EC" id="2.7.4.2" evidence="2"/>
<dbReference type="InterPro" id="IPR005917">
    <property type="entry name" value="Pmev_kinase_bact"/>
</dbReference>
<keyword evidence="10" id="KW-1185">Reference proteome</keyword>
<feature type="domain" description="GHMP kinase C-terminal" evidence="8">
    <location>
        <begin position="274"/>
        <end position="349"/>
    </location>
</feature>
<dbReference type="PANTHER" id="PTHR31814">
    <property type="match status" value="1"/>
</dbReference>
<dbReference type="Pfam" id="PF00288">
    <property type="entry name" value="GHMP_kinases_N"/>
    <property type="match status" value="1"/>
</dbReference>
<organism evidence="9 10">
    <name type="scientific">Pallidibacillus thermolactis</name>
    <dbReference type="NCBI Taxonomy" id="251051"/>
    <lineage>
        <taxon>Bacteria</taxon>
        <taxon>Bacillati</taxon>
        <taxon>Bacillota</taxon>
        <taxon>Bacilli</taxon>
        <taxon>Bacillales</taxon>
        <taxon>Bacillaceae</taxon>
        <taxon>Pallidibacillus</taxon>
    </lineage>
</organism>
<keyword evidence="6" id="KW-0067">ATP-binding</keyword>
<keyword evidence="3 9" id="KW-0808">Transferase</keyword>
<proteinExistence type="predicted"/>
<sequence>MKDQVLKIKVPGKLFIAGEYAILEQGHSAVVIAVDRYMIGEISSSDYNELHLPQIGLNNIKWQVKGKKILFNIEDSKLSFVKNALYTVIRFFKEKGIALRPFSLTVESELDDGEGKKYGLGSSAAIVVTVVTAMLHFFQDKKIQPTEELIYKLSAIAHYYTQGNGSCADIAASTFGGWLKYTMFDHSWLDHEINAGTNLIKLVDQKWPLLEIKRIHPPQDLYLVVGWTGKSVSTVPMVRSIQALRTNHFEVYQEFLSQSKYAVSRLIESFYENNSLRAVESLTDNRHALMHLGELATVDIETPELKKLISIANRYGSGKSSGAGGGDCGIAFVINKEHVAKLEKDWQQANIEPLKLNVSLTGASVKTITKNHH</sequence>
<gene>
    <name evidence="9" type="ORF">OEV82_13070</name>
</gene>
<evidence type="ECO:0000313" key="10">
    <source>
        <dbReference type="Proteomes" id="UP001208656"/>
    </source>
</evidence>
<dbReference type="InterPro" id="IPR035102">
    <property type="entry name" value="Phosphomevalonate_kinase"/>
</dbReference>
<dbReference type="InterPro" id="IPR013750">
    <property type="entry name" value="GHMP_kinase_C_dom"/>
</dbReference>
<accession>A0ABT2WI49</accession>
<evidence type="ECO:0000313" key="9">
    <source>
        <dbReference type="EMBL" id="MCU9595374.1"/>
    </source>
</evidence>
<dbReference type="InterPro" id="IPR014721">
    <property type="entry name" value="Ribsml_uS5_D2-typ_fold_subgr"/>
</dbReference>
<evidence type="ECO:0000259" key="7">
    <source>
        <dbReference type="Pfam" id="PF00288"/>
    </source>
</evidence>
<evidence type="ECO:0000256" key="1">
    <source>
        <dbReference type="ARBA" id="ARBA00005017"/>
    </source>
</evidence>
<evidence type="ECO:0000259" key="8">
    <source>
        <dbReference type="Pfam" id="PF08544"/>
    </source>
</evidence>
<dbReference type="Pfam" id="PF08544">
    <property type="entry name" value="GHMP_kinases_C"/>
    <property type="match status" value="1"/>
</dbReference>
<dbReference type="Proteomes" id="UP001208656">
    <property type="component" value="Unassembled WGS sequence"/>
</dbReference>